<dbReference type="PANTHER" id="PTHR11851:SF49">
    <property type="entry name" value="MITOCHONDRIAL-PROCESSING PEPTIDASE SUBUNIT ALPHA"/>
    <property type="match status" value="1"/>
</dbReference>
<dbReference type="InterPro" id="IPR050361">
    <property type="entry name" value="MPP/UQCRC_Complex"/>
</dbReference>
<dbReference type="InterPro" id="IPR011765">
    <property type="entry name" value="Pept_M16_N"/>
</dbReference>
<evidence type="ECO:0000313" key="7">
    <source>
        <dbReference type="EMBL" id="RLQ87275.1"/>
    </source>
</evidence>
<keyword evidence="2" id="KW-0645">Protease</keyword>
<proteinExistence type="inferred from homology"/>
<dbReference type="SUPFAM" id="SSF63411">
    <property type="entry name" value="LuxS/MPP-like metallohydrolase"/>
    <property type="match status" value="2"/>
</dbReference>
<feature type="signal peptide" evidence="4">
    <location>
        <begin position="1"/>
        <end position="20"/>
    </location>
</feature>
<name>A0A3L7JA95_9HYPH</name>
<protein>
    <submittedName>
        <fullName evidence="7">Insulinase family protein</fullName>
    </submittedName>
</protein>
<feature type="chain" id="PRO_5018322681" evidence="4">
    <location>
        <begin position="21"/>
        <end position="502"/>
    </location>
</feature>
<dbReference type="RefSeq" id="WP_121644242.1">
    <property type="nucleotide sequence ID" value="NZ_RCWN01000001.1"/>
</dbReference>
<evidence type="ECO:0000256" key="3">
    <source>
        <dbReference type="SAM" id="MobiDB-lite"/>
    </source>
</evidence>
<keyword evidence="8" id="KW-1185">Reference proteome</keyword>
<evidence type="ECO:0000259" key="6">
    <source>
        <dbReference type="Pfam" id="PF05193"/>
    </source>
</evidence>
<keyword evidence="2" id="KW-0378">Hydrolase</keyword>
<dbReference type="Gene3D" id="3.30.830.10">
    <property type="entry name" value="Metalloenzyme, LuxS/M16 peptidase-like"/>
    <property type="match status" value="2"/>
</dbReference>
<organism evidence="7 8">
    <name type="scientific">Notoacmeibacter ruber</name>
    <dbReference type="NCBI Taxonomy" id="2670375"/>
    <lineage>
        <taxon>Bacteria</taxon>
        <taxon>Pseudomonadati</taxon>
        <taxon>Pseudomonadota</taxon>
        <taxon>Alphaproteobacteria</taxon>
        <taxon>Hyphomicrobiales</taxon>
        <taxon>Notoacmeibacteraceae</taxon>
        <taxon>Notoacmeibacter</taxon>
    </lineage>
</organism>
<comment type="caution">
    <text evidence="7">The sequence shown here is derived from an EMBL/GenBank/DDBJ whole genome shotgun (WGS) entry which is preliminary data.</text>
</comment>
<accession>A0A3L7JA95</accession>
<evidence type="ECO:0000256" key="1">
    <source>
        <dbReference type="ARBA" id="ARBA00007261"/>
    </source>
</evidence>
<reference evidence="7 8" key="1">
    <citation type="submission" date="2018-10" db="EMBL/GenBank/DDBJ databases">
        <title>Notoacmeibacter sp. M2BS9Y-3-1, whole genome shotgun sequence.</title>
        <authorList>
            <person name="Tuo L."/>
        </authorList>
    </citation>
    <scope>NUCLEOTIDE SEQUENCE [LARGE SCALE GENOMIC DNA]</scope>
    <source>
        <strain evidence="7 8">M2BS9Y-3-1</strain>
    </source>
</reference>
<keyword evidence="2" id="KW-0482">Metalloprotease</keyword>
<dbReference type="Pfam" id="PF00675">
    <property type="entry name" value="Peptidase_M16"/>
    <property type="match status" value="1"/>
</dbReference>
<dbReference type="EMBL" id="RCWN01000001">
    <property type="protein sequence ID" value="RLQ87275.1"/>
    <property type="molecule type" value="Genomic_DNA"/>
</dbReference>
<evidence type="ECO:0000259" key="5">
    <source>
        <dbReference type="Pfam" id="PF00675"/>
    </source>
</evidence>
<feature type="domain" description="Peptidase M16 C-terminal" evidence="6">
    <location>
        <begin position="211"/>
        <end position="394"/>
    </location>
</feature>
<keyword evidence="4" id="KW-0732">Signal</keyword>
<feature type="region of interest" description="Disordered" evidence="3">
    <location>
        <begin position="251"/>
        <end position="276"/>
    </location>
</feature>
<sequence>MTQRLALRIFALCLSTMPPAALMAQETTVPAQSSEKRSASDEVPNVSHFVLDNGMEVVVIPDHRAPVVTHMVWYKVGSADEELGKSGIAHFFEHLMFKGTTNHPAGEFSKAVSEIGGEENAFTSYDYTAYYQKVPPSALKEMMAFEADRMVNLVLTDDVIGPERDVILEERNSRVENNPGALLREEHSATLWQNSPYGIPVIGWKHEMEQLNREDAIDFYTRFYAPNNAILVVAGDVTAEEVRQYAEETYGKVPHGPELPPRVRPREPEQNTARSVTLRDERVSVPSFYSEWITPSYHTAEDDKETAALEMLAEVLGGGVRSRLYERLVVKDGTAQSVGASYDATAWDDGTFTIWGSPRGEGDIETMRAAIREEITRIAEEGVPDDELEKAKNRSVKSLIFARDEQSTMARIYGSLLATGGEVEDVNEWAGHIRAVTSDQIRSAASTYLGAETATTAFLLPPEDMGGGADEGASPGDQSAVNDNIEPAVEETDGTTAGEQGE</sequence>
<evidence type="ECO:0000256" key="2">
    <source>
        <dbReference type="ARBA" id="ARBA00023049"/>
    </source>
</evidence>
<feature type="domain" description="Peptidase M16 N-terminal" evidence="5">
    <location>
        <begin position="57"/>
        <end position="202"/>
    </location>
</feature>
<dbReference type="InterPro" id="IPR011249">
    <property type="entry name" value="Metalloenz_LuxS/M16"/>
</dbReference>
<dbReference type="Proteomes" id="UP000281094">
    <property type="component" value="Unassembled WGS sequence"/>
</dbReference>
<dbReference type="PANTHER" id="PTHR11851">
    <property type="entry name" value="METALLOPROTEASE"/>
    <property type="match status" value="1"/>
</dbReference>
<dbReference type="AlphaFoldDB" id="A0A3L7JA95"/>
<dbReference type="Pfam" id="PF05193">
    <property type="entry name" value="Peptidase_M16_C"/>
    <property type="match status" value="1"/>
</dbReference>
<dbReference type="GO" id="GO:0046872">
    <property type="term" value="F:metal ion binding"/>
    <property type="evidence" value="ECO:0007669"/>
    <property type="project" value="InterPro"/>
</dbReference>
<evidence type="ECO:0000256" key="4">
    <source>
        <dbReference type="SAM" id="SignalP"/>
    </source>
</evidence>
<gene>
    <name evidence="7" type="ORF">D8780_02655</name>
</gene>
<comment type="similarity">
    <text evidence="1">Belongs to the peptidase M16 family.</text>
</comment>
<evidence type="ECO:0000313" key="8">
    <source>
        <dbReference type="Proteomes" id="UP000281094"/>
    </source>
</evidence>
<dbReference type="InterPro" id="IPR007863">
    <property type="entry name" value="Peptidase_M16_C"/>
</dbReference>
<dbReference type="GO" id="GO:0008237">
    <property type="term" value="F:metallopeptidase activity"/>
    <property type="evidence" value="ECO:0007669"/>
    <property type="project" value="UniProtKB-KW"/>
</dbReference>
<feature type="region of interest" description="Disordered" evidence="3">
    <location>
        <begin position="460"/>
        <end position="502"/>
    </location>
</feature>